<protein>
    <submittedName>
        <fullName evidence="1">Ester cyclase</fullName>
    </submittedName>
</protein>
<dbReference type="Gene3D" id="3.10.450.50">
    <property type="match status" value="1"/>
</dbReference>
<keyword evidence="2" id="KW-1185">Reference proteome</keyword>
<dbReference type="InterPro" id="IPR032710">
    <property type="entry name" value="NTF2-like_dom_sf"/>
</dbReference>
<evidence type="ECO:0000313" key="2">
    <source>
        <dbReference type="Proteomes" id="UP001595816"/>
    </source>
</evidence>
<organism evidence="1 2">
    <name type="scientific">Hamadaea flava</name>
    <dbReference type="NCBI Taxonomy" id="1742688"/>
    <lineage>
        <taxon>Bacteria</taxon>
        <taxon>Bacillati</taxon>
        <taxon>Actinomycetota</taxon>
        <taxon>Actinomycetes</taxon>
        <taxon>Micromonosporales</taxon>
        <taxon>Micromonosporaceae</taxon>
        <taxon>Hamadaea</taxon>
    </lineage>
</organism>
<accession>A0ABV8M072</accession>
<gene>
    <name evidence="1" type="ORF">ACFOZ4_35855</name>
</gene>
<reference evidence="2" key="1">
    <citation type="journal article" date="2019" name="Int. J. Syst. Evol. Microbiol.">
        <title>The Global Catalogue of Microorganisms (GCM) 10K type strain sequencing project: providing services to taxonomists for standard genome sequencing and annotation.</title>
        <authorList>
            <consortium name="The Broad Institute Genomics Platform"/>
            <consortium name="The Broad Institute Genome Sequencing Center for Infectious Disease"/>
            <person name="Wu L."/>
            <person name="Ma J."/>
        </authorList>
    </citation>
    <scope>NUCLEOTIDE SEQUENCE [LARGE SCALE GENOMIC DNA]</scope>
    <source>
        <strain evidence="2">CGMCC 4.7289</strain>
    </source>
</reference>
<dbReference type="SUPFAM" id="SSF54427">
    <property type="entry name" value="NTF2-like"/>
    <property type="match status" value="1"/>
</dbReference>
<comment type="caution">
    <text evidence="1">The sequence shown here is derived from an EMBL/GenBank/DDBJ whole genome shotgun (WGS) entry which is preliminary data.</text>
</comment>
<dbReference type="PANTHER" id="PTHR38436:SF1">
    <property type="entry name" value="ESTER CYCLASE"/>
    <property type="match status" value="1"/>
</dbReference>
<sequence>MPTPEETIRGLYRDMFETGDTSRAAEIVTAGCVDHAAPPNSGPPGPDQLAGVVKFLHSVLTGISYTIDDVVTQGDRVAYRATLRATQTGALFGFPPTGRAFEMSQIHFVRLENGRIAEHWACRDDLGALRQLGHLG</sequence>
<dbReference type="Pfam" id="PF07366">
    <property type="entry name" value="SnoaL"/>
    <property type="match status" value="1"/>
</dbReference>
<dbReference type="PANTHER" id="PTHR38436">
    <property type="entry name" value="POLYKETIDE CYCLASE SNOAL-LIKE DOMAIN"/>
    <property type="match status" value="1"/>
</dbReference>
<name>A0ABV8M072_9ACTN</name>
<dbReference type="InterPro" id="IPR009959">
    <property type="entry name" value="Cyclase_SnoaL-like"/>
</dbReference>
<dbReference type="EMBL" id="JBHSAY010000028">
    <property type="protein sequence ID" value="MFC4136011.1"/>
    <property type="molecule type" value="Genomic_DNA"/>
</dbReference>
<dbReference type="RefSeq" id="WP_253762592.1">
    <property type="nucleotide sequence ID" value="NZ_JAMZDZ010000001.1"/>
</dbReference>
<dbReference type="Proteomes" id="UP001595816">
    <property type="component" value="Unassembled WGS sequence"/>
</dbReference>
<evidence type="ECO:0000313" key="1">
    <source>
        <dbReference type="EMBL" id="MFC4136011.1"/>
    </source>
</evidence>
<proteinExistence type="predicted"/>